<dbReference type="VEuPathDB" id="VectorBase:ASIS018118"/>
<dbReference type="EMBL" id="ATLV01012891">
    <property type="status" value="NOT_ANNOTATED_CDS"/>
    <property type="molecule type" value="Genomic_DNA"/>
</dbReference>
<feature type="region of interest" description="Disordered" evidence="1">
    <location>
        <begin position="26"/>
        <end position="66"/>
    </location>
</feature>
<protein>
    <submittedName>
        <fullName evidence="4">SUEL-type lectin domain-containing protein</fullName>
    </submittedName>
</protein>
<dbReference type="EnsemblMetazoa" id="ASIC004253-RA">
    <property type="protein sequence ID" value="ASIC004253-PA"/>
    <property type="gene ID" value="ASIC004253"/>
</dbReference>
<dbReference type="GO" id="GO:0030246">
    <property type="term" value="F:carbohydrate binding"/>
    <property type="evidence" value="ECO:0007669"/>
    <property type="project" value="InterPro"/>
</dbReference>
<dbReference type="CDD" id="cd22829">
    <property type="entry name" value="Gal_Rha_Lectin_EVA1_EVA1C_rpt2"/>
    <property type="match status" value="1"/>
</dbReference>
<gene>
    <name evidence="3" type="ORF">ZHAS_00004253</name>
</gene>
<dbReference type="OrthoDB" id="5970528at2759"/>
<evidence type="ECO:0000313" key="4">
    <source>
        <dbReference type="EnsemblMetazoa" id="ASIC004253-PA"/>
    </source>
</evidence>
<reference evidence="3 5" key="1">
    <citation type="journal article" date="2014" name="BMC Genomics">
        <title>Genome sequence of Anopheles sinensis provides insight into genetics basis of mosquito competence for malaria parasites.</title>
        <authorList>
            <person name="Zhou D."/>
            <person name="Zhang D."/>
            <person name="Ding G."/>
            <person name="Shi L."/>
            <person name="Hou Q."/>
            <person name="Ye Y."/>
            <person name="Xu Y."/>
            <person name="Zhou H."/>
            <person name="Xiong C."/>
            <person name="Li S."/>
            <person name="Yu J."/>
            <person name="Hong S."/>
            <person name="Yu X."/>
            <person name="Zou P."/>
            <person name="Chen C."/>
            <person name="Chang X."/>
            <person name="Wang W."/>
            <person name="Lv Y."/>
            <person name="Sun Y."/>
            <person name="Ma L."/>
            <person name="Shen B."/>
            <person name="Zhu C."/>
        </authorList>
    </citation>
    <scope>NUCLEOTIDE SEQUENCE [LARGE SCALE GENOMIC DNA]</scope>
</reference>
<dbReference type="PANTHER" id="PTHR46780">
    <property type="entry name" value="PROTEIN EVA-1"/>
    <property type="match status" value="1"/>
</dbReference>
<dbReference type="Pfam" id="PF02140">
    <property type="entry name" value="SUEL_Lectin"/>
    <property type="match status" value="1"/>
</dbReference>
<dbReference type="InterPro" id="IPR000922">
    <property type="entry name" value="Lectin_gal-bd_dom"/>
</dbReference>
<reference evidence="4" key="2">
    <citation type="submission" date="2020-05" db="UniProtKB">
        <authorList>
            <consortium name="EnsemblMetazoa"/>
        </authorList>
    </citation>
    <scope>IDENTIFICATION</scope>
</reference>
<dbReference type="VEuPathDB" id="VectorBase:ASIC004253"/>
<dbReference type="PROSITE" id="PS50228">
    <property type="entry name" value="SUEL_LECTIN"/>
    <property type="match status" value="1"/>
</dbReference>
<proteinExistence type="predicted"/>
<name>A0A084VGG3_ANOSI</name>
<evidence type="ECO:0000259" key="2">
    <source>
        <dbReference type="PROSITE" id="PS50228"/>
    </source>
</evidence>
<dbReference type="Proteomes" id="UP000030765">
    <property type="component" value="Unassembled WGS sequence"/>
</dbReference>
<feature type="domain" description="SUEL-type lectin" evidence="2">
    <location>
        <begin position="37"/>
        <end position="132"/>
    </location>
</feature>
<dbReference type="Gene3D" id="2.60.120.740">
    <property type="match status" value="1"/>
</dbReference>
<evidence type="ECO:0000256" key="1">
    <source>
        <dbReference type="SAM" id="MobiDB-lite"/>
    </source>
</evidence>
<dbReference type="EMBL" id="KE524824">
    <property type="protein sequence ID" value="KFB37057.1"/>
    <property type="molecule type" value="Genomic_DNA"/>
</dbReference>
<dbReference type="EMBL" id="ATLV01012892">
    <property type="status" value="NOT_ANNOTATED_CDS"/>
    <property type="molecule type" value="Genomic_DNA"/>
</dbReference>
<dbReference type="InterPro" id="IPR043159">
    <property type="entry name" value="Lectin_gal-bd_sf"/>
</dbReference>
<accession>A0A084VGG3</accession>
<evidence type="ECO:0000313" key="3">
    <source>
        <dbReference type="EMBL" id="KFB37057.1"/>
    </source>
</evidence>
<evidence type="ECO:0000313" key="5">
    <source>
        <dbReference type="Proteomes" id="UP000030765"/>
    </source>
</evidence>
<dbReference type="EMBL" id="ATLV01012893">
    <property type="status" value="NOT_ANNOTATED_CDS"/>
    <property type="molecule type" value="Genomic_DNA"/>
</dbReference>
<organism evidence="4 5">
    <name type="scientific">Anopheles sinensis</name>
    <name type="common">Mosquito</name>
    <dbReference type="NCBI Taxonomy" id="74873"/>
    <lineage>
        <taxon>Eukaryota</taxon>
        <taxon>Metazoa</taxon>
        <taxon>Ecdysozoa</taxon>
        <taxon>Arthropoda</taxon>
        <taxon>Hexapoda</taxon>
        <taxon>Insecta</taxon>
        <taxon>Pterygota</taxon>
        <taxon>Neoptera</taxon>
        <taxon>Endopterygota</taxon>
        <taxon>Diptera</taxon>
        <taxon>Nematocera</taxon>
        <taxon>Culicoidea</taxon>
        <taxon>Culicidae</taxon>
        <taxon>Anophelinae</taxon>
        <taxon>Anopheles</taxon>
    </lineage>
</organism>
<sequence length="133" mass="14604">MRHAVSRNVFRERYITPLEEDELDERPYESNELYDEELTPAPNQIESTGKAGVGTSNHNKYSSVGGGGDSAVKAENIVTFSKGACLSEHTSHTLTEICQGRRKCTVAVESSTFGNPCPENARTYLKVIYACGK</sequence>
<dbReference type="AlphaFoldDB" id="A0A084VGG3"/>
<keyword evidence="5" id="KW-1185">Reference proteome</keyword>